<feature type="compositionally biased region" description="Polar residues" evidence="1">
    <location>
        <begin position="1"/>
        <end position="17"/>
    </location>
</feature>
<organism evidence="2 3">
    <name type="scientific">Austropuccinia psidii MF-1</name>
    <dbReference type="NCBI Taxonomy" id="1389203"/>
    <lineage>
        <taxon>Eukaryota</taxon>
        <taxon>Fungi</taxon>
        <taxon>Dikarya</taxon>
        <taxon>Basidiomycota</taxon>
        <taxon>Pucciniomycotina</taxon>
        <taxon>Pucciniomycetes</taxon>
        <taxon>Pucciniales</taxon>
        <taxon>Sphaerophragmiaceae</taxon>
        <taxon>Austropuccinia</taxon>
    </lineage>
</organism>
<evidence type="ECO:0000313" key="3">
    <source>
        <dbReference type="Proteomes" id="UP000765509"/>
    </source>
</evidence>
<name>A0A9Q3GFH9_9BASI</name>
<evidence type="ECO:0000313" key="2">
    <source>
        <dbReference type="EMBL" id="MBW0464427.1"/>
    </source>
</evidence>
<dbReference type="AlphaFoldDB" id="A0A9Q3GFH9"/>
<feature type="region of interest" description="Disordered" evidence="1">
    <location>
        <begin position="162"/>
        <end position="190"/>
    </location>
</feature>
<gene>
    <name evidence="2" type="ORF">O181_004142</name>
</gene>
<dbReference type="EMBL" id="AVOT02000777">
    <property type="protein sequence ID" value="MBW0464427.1"/>
    <property type="molecule type" value="Genomic_DNA"/>
</dbReference>
<feature type="region of interest" description="Disordered" evidence="1">
    <location>
        <begin position="1"/>
        <end position="36"/>
    </location>
</feature>
<protein>
    <submittedName>
        <fullName evidence="2">Uncharacterized protein</fullName>
    </submittedName>
</protein>
<dbReference type="Proteomes" id="UP000765509">
    <property type="component" value="Unassembled WGS sequence"/>
</dbReference>
<proteinExistence type="predicted"/>
<keyword evidence="3" id="KW-1185">Reference proteome</keyword>
<comment type="caution">
    <text evidence="2">The sequence shown here is derived from an EMBL/GenBank/DDBJ whole genome shotgun (WGS) entry which is preliminary data.</text>
</comment>
<reference evidence="2" key="1">
    <citation type="submission" date="2021-03" db="EMBL/GenBank/DDBJ databases">
        <title>Draft genome sequence of rust myrtle Austropuccinia psidii MF-1, a brazilian biotype.</title>
        <authorList>
            <person name="Quecine M.C."/>
            <person name="Pachon D.M.R."/>
            <person name="Bonatelli M.L."/>
            <person name="Correr F.H."/>
            <person name="Franceschini L.M."/>
            <person name="Leite T.F."/>
            <person name="Margarido G.R.A."/>
            <person name="Almeida C.A."/>
            <person name="Ferrarezi J.A."/>
            <person name="Labate C.A."/>
        </authorList>
    </citation>
    <scope>NUCLEOTIDE SEQUENCE</scope>
    <source>
        <strain evidence="2">MF-1</strain>
    </source>
</reference>
<feature type="compositionally biased region" description="Polar residues" evidence="1">
    <location>
        <begin position="167"/>
        <end position="189"/>
    </location>
</feature>
<sequence length="233" mass="25920">MPSTTSGASLNPSSSSQKRNRHDYGRGQSVTEGQGLVDYSQTDKLCHSEAYNTFSLSKRSDTITRSLSGHLQSQPEGIQQGFAAEIVPDPCRSMENLPQFLAYCKKTPEPFQNLKVTHWMASVDGKEKDDALNSRMEEKQPLTTQESAKNCLSSQQQQFQCEKEATGSEQGQRQSTSYKTLQPGLQNPKDSARFHGKCISDCQNNDGITEKGGIQVKISEMIFAFYIPSQTYK</sequence>
<accession>A0A9Q3GFH9</accession>
<evidence type="ECO:0000256" key="1">
    <source>
        <dbReference type="SAM" id="MobiDB-lite"/>
    </source>
</evidence>